<dbReference type="InterPro" id="IPR036322">
    <property type="entry name" value="WD40_repeat_dom_sf"/>
</dbReference>
<dbReference type="InterPro" id="IPR001680">
    <property type="entry name" value="WD40_rpt"/>
</dbReference>
<dbReference type="Pfam" id="PF00400">
    <property type="entry name" value="WD40"/>
    <property type="match status" value="3"/>
</dbReference>
<dbReference type="PROSITE" id="PS50294">
    <property type="entry name" value="WD_REPEATS_REGION"/>
    <property type="match status" value="1"/>
</dbReference>
<feature type="repeat" description="WD" evidence="3">
    <location>
        <begin position="14"/>
        <end position="55"/>
    </location>
</feature>
<dbReference type="SMART" id="SM00320">
    <property type="entry name" value="WD40"/>
    <property type="match status" value="4"/>
</dbReference>
<dbReference type="Gene3D" id="2.130.10.10">
    <property type="entry name" value="YVTN repeat-like/Quinoprotein amine dehydrogenase"/>
    <property type="match status" value="1"/>
</dbReference>
<dbReference type="InterPro" id="IPR015943">
    <property type="entry name" value="WD40/YVTN_repeat-like_dom_sf"/>
</dbReference>
<accession>A0A6B2LAW7</accession>
<reference evidence="4" key="1">
    <citation type="journal article" date="2020" name="J. Eukaryot. Microbiol.">
        <title>De novo Sequencing, Assembly and Annotation of the Transcriptome for the Free-Living Testate Amoeba Arcella intermedia.</title>
        <authorList>
            <person name="Ribeiro G.M."/>
            <person name="Porfirio-Sousa A.L."/>
            <person name="Maurer-Alcala X.X."/>
            <person name="Katz L.A."/>
            <person name="Lahr D.J.G."/>
        </authorList>
    </citation>
    <scope>NUCLEOTIDE SEQUENCE</scope>
</reference>
<evidence type="ECO:0000256" key="3">
    <source>
        <dbReference type="PROSITE-ProRule" id="PRU00221"/>
    </source>
</evidence>
<evidence type="ECO:0000256" key="2">
    <source>
        <dbReference type="ARBA" id="ARBA00022737"/>
    </source>
</evidence>
<keyword evidence="1 3" id="KW-0853">WD repeat</keyword>
<dbReference type="PROSITE" id="PS50082">
    <property type="entry name" value="WD_REPEATS_2"/>
    <property type="match status" value="2"/>
</dbReference>
<evidence type="ECO:0000313" key="4">
    <source>
        <dbReference type="EMBL" id="NDV33868.1"/>
    </source>
</evidence>
<name>A0A6B2LAW7_9EUKA</name>
<dbReference type="InterPro" id="IPR019775">
    <property type="entry name" value="WD40_repeat_CS"/>
</dbReference>
<keyword evidence="2" id="KW-0677">Repeat</keyword>
<feature type="repeat" description="WD" evidence="3">
    <location>
        <begin position="95"/>
        <end position="135"/>
    </location>
</feature>
<dbReference type="PROSITE" id="PS00678">
    <property type="entry name" value="WD_REPEATS_1"/>
    <property type="match status" value="2"/>
</dbReference>
<dbReference type="SUPFAM" id="SSF50978">
    <property type="entry name" value="WD40 repeat-like"/>
    <property type="match status" value="1"/>
</dbReference>
<evidence type="ECO:0000256" key="1">
    <source>
        <dbReference type="ARBA" id="ARBA00022574"/>
    </source>
</evidence>
<dbReference type="PANTHER" id="PTHR10971">
    <property type="entry name" value="MRNA EXPORT FACTOR AND BUB3"/>
    <property type="match status" value="1"/>
</dbReference>
<proteinExistence type="predicted"/>
<protein>
    <submittedName>
        <fullName evidence="4">Uncharacterized protein</fullName>
    </submittedName>
</protein>
<dbReference type="EMBL" id="GIBP01004899">
    <property type="protein sequence ID" value="NDV33868.1"/>
    <property type="molecule type" value="Transcribed_RNA"/>
</dbReference>
<dbReference type="AlphaFoldDB" id="A0A6B2LAW7"/>
<organism evidence="4">
    <name type="scientific">Arcella intermedia</name>
    <dbReference type="NCBI Taxonomy" id="1963864"/>
    <lineage>
        <taxon>Eukaryota</taxon>
        <taxon>Amoebozoa</taxon>
        <taxon>Tubulinea</taxon>
        <taxon>Elardia</taxon>
        <taxon>Arcellinida</taxon>
        <taxon>Sphaerothecina</taxon>
        <taxon>Arcellidae</taxon>
        <taxon>Arcella</taxon>
    </lineage>
</organism>
<sequence length="321" mass="35952">MDESRFNPNTHEVVSPTQDTVSQIAWHRNQNFLAASTWDSKIGLWEIQMNSALKTQFQYSAPILTCCWADMLVFFGSVDGKVGGWDPTTGHKQEIGEHGSGVKFVKWLSSSHLISGSWDSTIKVWDVRAPRTSLFNLNLPNKLYAADVQDNILVCATAGRDVLAYDMRTLNQPIYQKKSPLKFQSKCIKLFNTPDPGFVIGSVEGKAAVEYLNEPTSRNFVFSCHRDNNAIKSVNDIAFHPGGVFATVGSEGGIKWWNKEKKMKVHEFKPNGLPIVCCSWNSTGSIFAYAIGYDWSKGTQYMLENTPFKSQILYSSQQIPS</sequence>